<sequence>MKLRVKESTFVQFAGELMEAGEGATYRPFATGNMSYSRAHSINDLRTAMLESISIMDQVTQLTQKDAERLQKMGRAFTEQDRIAGQKIGELEMR</sequence>
<protein>
    <recommendedName>
        <fullName evidence="3">DUF3130 family protein</fullName>
    </recommendedName>
</protein>
<dbReference type="RefSeq" id="WP_051993372.1">
    <property type="nucleotide sequence ID" value="NZ_AODF01000001.1"/>
</dbReference>
<accession>A0ABN0RIR4</accession>
<keyword evidence="2" id="KW-1185">Reference proteome</keyword>
<comment type="caution">
    <text evidence="1">The sequence shown here is derived from an EMBL/GenBank/DDBJ whole genome shotgun (WGS) entry which is preliminary data.</text>
</comment>
<evidence type="ECO:0000313" key="1">
    <source>
        <dbReference type="EMBL" id="EUJ33776.1"/>
    </source>
</evidence>
<dbReference type="InterPro" id="IPR021477">
    <property type="entry name" value="TVIIS_effector_SACOL2603_fam"/>
</dbReference>
<evidence type="ECO:0000313" key="2">
    <source>
        <dbReference type="Proteomes" id="UP000019249"/>
    </source>
</evidence>
<gene>
    <name evidence="1" type="ORF">MFLO_01040</name>
</gene>
<dbReference type="NCBIfam" id="TIGR04197">
    <property type="entry name" value="T7SS_SACOL2603"/>
    <property type="match status" value="1"/>
</dbReference>
<dbReference type="EMBL" id="AODF01000001">
    <property type="protein sequence ID" value="EUJ33776.1"/>
    <property type="molecule type" value="Genomic_DNA"/>
</dbReference>
<dbReference type="Proteomes" id="UP000019249">
    <property type="component" value="Unassembled WGS sequence"/>
</dbReference>
<evidence type="ECO:0008006" key="3">
    <source>
        <dbReference type="Google" id="ProtNLM"/>
    </source>
</evidence>
<name>A0ABN0RIR4_9LIST</name>
<organism evidence="1 2">
    <name type="scientific">Listeria floridensis FSL S10-1187</name>
    <dbReference type="NCBI Taxonomy" id="1265817"/>
    <lineage>
        <taxon>Bacteria</taxon>
        <taxon>Bacillati</taxon>
        <taxon>Bacillota</taxon>
        <taxon>Bacilli</taxon>
        <taxon>Bacillales</taxon>
        <taxon>Listeriaceae</taxon>
        <taxon>Listeria</taxon>
    </lineage>
</organism>
<dbReference type="Pfam" id="PF11328">
    <property type="entry name" value="DUF3130"/>
    <property type="match status" value="1"/>
</dbReference>
<proteinExistence type="predicted"/>
<reference evidence="1 2" key="1">
    <citation type="journal article" date="2014" name="Int. J. Syst. Evol. Microbiol.">
        <title>Listeria floridensis sp. nov., Listeria aquatica sp. nov., Listeria cornellensis sp. nov., Listeria riparia sp. nov. and Listeria grandensis sp. nov., from agricultural and natural environments.</title>
        <authorList>
            <person name="den Bakker H.C."/>
            <person name="Warchocki S."/>
            <person name="Wright E.M."/>
            <person name="Allred A.F."/>
            <person name="Ahlstrom C."/>
            <person name="Manuel C.S."/>
            <person name="Stasiewicz M.J."/>
            <person name="Burrell A."/>
            <person name="Roof S."/>
            <person name="Strawn L."/>
            <person name="Fortes E.D."/>
            <person name="Nightingale K.K."/>
            <person name="Kephart D."/>
            <person name="Wiedmann M."/>
        </authorList>
    </citation>
    <scope>NUCLEOTIDE SEQUENCE [LARGE SCALE GENOMIC DNA]</scope>
    <source>
        <strain evidence="1 2">FSL S10-1187</strain>
    </source>
</reference>